<dbReference type="InParanoid" id="A0A2V0NYW7"/>
<keyword evidence="3" id="KW-1185">Reference proteome</keyword>
<comment type="caution">
    <text evidence="2">The sequence shown here is derived from an EMBL/GenBank/DDBJ whole genome shotgun (WGS) entry which is preliminary data.</text>
</comment>
<evidence type="ECO:0000313" key="3">
    <source>
        <dbReference type="Proteomes" id="UP000247498"/>
    </source>
</evidence>
<feature type="compositionally biased region" description="Basic and acidic residues" evidence="1">
    <location>
        <begin position="18"/>
        <end position="29"/>
    </location>
</feature>
<feature type="region of interest" description="Disordered" evidence="1">
    <location>
        <begin position="1"/>
        <end position="51"/>
    </location>
</feature>
<evidence type="ECO:0000313" key="2">
    <source>
        <dbReference type="EMBL" id="GBF91872.1"/>
    </source>
</evidence>
<dbReference type="EMBL" id="BDRX01000027">
    <property type="protein sequence ID" value="GBF91872.1"/>
    <property type="molecule type" value="Genomic_DNA"/>
</dbReference>
<protein>
    <submittedName>
        <fullName evidence="2">Uncharacterized protein</fullName>
    </submittedName>
</protein>
<evidence type="ECO:0000256" key="1">
    <source>
        <dbReference type="SAM" id="MobiDB-lite"/>
    </source>
</evidence>
<proteinExistence type="predicted"/>
<feature type="region of interest" description="Disordered" evidence="1">
    <location>
        <begin position="166"/>
        <end position="240"/>
    </location>
</feature>
<sequence>MEGARRLAGGGAGGPPAEQRERPGCEQAHRGPSMLPTGRGGGAPACRARAPAAGPPHANFVVGVMSQAQMVLHRGSQASGGGRGGGAPRRVLILGCGAGGFSRLGAIRRRVARWGGRVSVARRCAGQQPAGGAGPNRRFCVISSASVCVRVLLSCMGSVCLTDMGAAGRRGRNTKGGARAGRGGVAQPNGAAPGRDWGRGGANGGYSNSRGGAPAAGKARAKGPRGGGESMRGDGWVSRRASARGERGRCAARRGAFLVGGGQCSGCSRPCGGVLPFGGGLSVLFWGGGVSAGRWEGATAAQSFAAAGPAPTRGAGARGPLRARAARACCCCCVIERRAAFFGKRGGQGRRERARAQLCRGMRPWG</sequence>
<reference evidence="2 3" key="1">
    <citation type="journal article" date="2018" name="Sci. Rep.">
        <title>Raphidocelis subcapitata (=Pseudokirchneriella subcapitata) provides an insight into genome evolution and environmental adaptations in the Sphaeropleales.</title>
        <authorList>
            <person name="Suzuki S."/>
            <person name="Yamaguchi H."/>
            <person name="Nakajima N."/>
            <person name="Kawachi M."/>
        </authorList>
    </citation>
    <scope>NUCLEOTIDE SEQUENCE [LARGE SCALE GENOMIC DNA]</scope>
    <source>
        <strain evidence="2 3">NIES-35</strain>
    </source>
</reference>
<gene>
    <name evidence="2" type="ORF">Rsub_04977</name>
</gene>
<accession>A0A2V0NYW7</accession>
<organism evidence="2 3">
    <name type="scientific">Raphidocelis subcapitata</name>
    <dbReference type="NCBI Taxonomy" id="307507"/>
    <lineage>
        <taxon>Eukaryota</taxon>
        <taxon>Viridiplantae</taxon>
        <taxon>Chlorophyta</taxon>
        <taxon>core chlorophytes</taxon>
        <taxon>Chlorophyceae</taxon>
        <taxon>CS clade</taxon>
        <taxon>Sphaeropleales</taxon>
        <taxon>Selenastraceae</taxon>
        <taxon>Raphidocelis</taxon>
    </lineage>
</organism>
<name>A0A2V0NYW7_9CHLO</name>
<dbReference type="Proteomes" id="UP000247498">
    <property type="component" value="Unassembled WGS sequence"/>
</dbReference>
<dbReference type="AlphaFoldDB" id="A0A2V0NYW7"/>